<accession>A0A1Q2CHH2</accession>
<keyword evidence="7 10" id="KW-0067">ATP-binding</keyword>
<evidence type="ECO:0000256" key="8">
    <source>
        <dbReference type="ARBA" id="ARBA00023064"/>
    </source>
</evidence>
<sequence length="183" mass="20313">MDVHSDPARQSPVHLIVMGVTGTGKSTVGEGLAEHFGLVFAEGDLFHSQANIDKMAAGHPLTDEDRWPWLRSIRDWMTDKAAEGRSTVVACSALREVYRDVLREADGVVFFVHVVLPEEVNHSRLENRSGHYMKSDMLESQLDTLEHLDDDESGILVLNVGNPDDVVADAVRAVEDRFHIDSP</sequence>
<dbReference type="NCBIfam" id="TIGR01313">
    <property type="entry name" value="therm_gnt_kin"/>
    <property type="match status" value="1"/>
</dbReference>
<dbReference type="KEGG" id="tfl:RPIT_12510"/>
<dbReference type="InterPro" id="IPR006001">
    <property type="entry name" value="Therm_gnt_kin"/>
</dbReference>
<dbReference type="InterPro" id="IPR027417">
    <property type="entry name" value="P-loop_NTPase"/>
</dbReference>
<evidence type="ECO:0000313" key="11">
    <source>
        <dbReference type="EMBL" id="AQP45523.1"/>
    </source>
</evidence>
<dbReference type="GO" id="GO:0005524">
    <property type="term" value="F:ATP binding"/>
    <property type="evidence" value="ECO:0007669"/>
    <property type="project" value="UniProtKB-KW"/>
</dbReference>
<dbReference type="PANTHER" id="PTHR43442:SF3">
    <property type="entry name" value="GLUCONOKINASE-RELATED"/>
    <property type="match status" value="1"/>
</dbReference>
<dbReference type="CDD" id="cd02021">
    <property type="entry name" value="GntK"/>
    <property type="match status" value="1"/>
</dbReference>
<evidence type="ECO:0000256" key="2">
    <source>
        <dbReference type="ARBA" id="ARBA00008420"/>
    </source>
</evidence>
<evidence type="ECO:0000256" key="7">
    <source>
        <dbReference type="ARBA" id="ARBA00022840"/>
    </source>
</evidence>
<protein>
    <recommendedName>
        <fullName evidence="3 10">Gluconokinase</fullName>
        <ecNumber evidence="3 10">2.7.1.12</ecNumber>
    </recommendedName>
</protein>
<dbReference type="RefSeq" id="WP_077343730.1">
    <property type="nucleotide sequence ID" value="NZ_CP019605.1"/>
</dbReference>
<keyword evidence="8" id="KW-0311">Gluconate utilization</keyword>
<evidence type="ECO:0000256" key="6">
    <source>
        <dbReference type="ARBA" id="ARBA00022777"/>
    </source>
</evidence>
<comment type="pathway">
    <text evidence="1">Carbohydrate acid metabolism.</text>
</comment>
<dbReference type="EMBL" id="CP019605">
    <property type="protein sequence ID" value="AQP45523.1"/>
    <property type="molecule type" value="Genomic_DNA"/>
</dbReference>
<dbReference type="Proteomes" id="UP000188324">
    <property type="component" value="Chromosome"/>
</dbReference>
<keyword evidence="6 10" id="KW-0418">Kinase</keyword>
<comment type="similarity">
    <text evidence="2 10">Belongs to the gluconokinase GntK/GntV family.</text>
</comment>
<dbReference type="GO" id="GO:0019521">
    <property type="term" value="P:D-gluconate metabolic process"/>
    <property type="evidence" value="ECO:0007669"/>
    <property type="project" value="UniProtKB-KW"/>
</dbReference>
<dbReference type="OrthoDB" id="9795716at2"/>
<dbReference type="AlphaFoldDB" id="A0A1Q2CHH2"/>
<comment type="catalytic activity">
    <reaction evidence="9 10">
        <text>D-gluconate + ATP = 6-phospho-D-gluconate + ADP + H(+)</text>
        <dbReference type="Rhea" id="RHEA:19433"/>
        <dbReference type="ChEBI" id="CHEBI:15378"/>
        <dbReference type="ChEBI" id="CHEBI:18391"/>
        <dbReference type="ChEBI" id="CHEBI:30616"/>
        <dbReference type="ChEBI" id="CHEBI:58759"/>
        <dbReference type="ChEBI" id="CHEBI:456216"/>
        <dbReference type="EC" id="2.7.1.12"/>
    </reaction>
</comment>
<evidence type="ECO:0000256" key="4">
    <source>
        <dbReference type="ARBA" id="ARBA00022679"/>
    </source>
</evidence>
<keyword evidence="5 10" id="KW-0547">Nucleotide-binding</keyword>
<dbReference type="EC" id="2.7.1.12" evidence="3 10"/>
<evidence type="ECO:0000256" key="9">
    <source>
        <dbReference type="ARBA" id="ARBA00048090"/>
    </source>
</evidence>
<dbReference type="Pfam" id="PF13671">
    <property type="entry name" value="AAA_33"/>
    <property type="match status" value="1"/>
</dbReference>
<reference evidence="11 12" key="1">
    <citation type="journal article" date="2016" name="Int. J. Syst. Evol. Microbiol.">
        <title>Tessaracoccus flavus sp. nov., isolated from the drainage system of a lindane-producing factory.</title>
        <authorList>
            <person name="Kumari R."/>
            <person name="Singh P."/>
            <person name="Schumann P."/>
            <person name="Lal R."/>
        </authorList>
    </citation>
    <scope>NUCLEOTIDE SEQUENCE [LARGE SCALE GENOMIC DNA]</scope>
    <source>
        <strain evidence="11 12">RP1T</strain>
    </source>
</reference>
<dbReference type="GO" id="GO:0046316">
    <property type="term" value="F:gluconokinase activity"/>
    <property type="evidence" value="ECO:0007669"/>
    <property type="project" value="UniProtKB-EC"/>
</dbReference>
<dbReference type="GO" id="GO:0005737">
    <property type="term" value="C:cytoplasm"/>
    <property type="evidence" value="ECO:0007669"/>
    <property type="project" value="TreeGrafter"/>
</dbReference>
<keyword evidence="4 10" id="KW-0808">Transferase</keyword>
<dbReference type="Gene3D" id="3.40.50.300">
    <property type="entry name" value="P-loop containing nucleotide triphosphate hydrolases"/>
    <property type="match status" value="1"/>
</dbReference>
<dbReference type="SUPFAM" id="SSF52540">
    <property type="entry name" value="P-loop containing nucleoside triphosphate hydrolases"/>
    <property type="match status" value="1"/>
</dbReference>
<evidence type="ECO:0000256" key="3">
    <source>
        <dbReference type="ARBA" id="ARBA00012054"/>
    </source>
</evidence>
<keyword evidence="12" id="KW-1185">Reference proteome</keyword>
<proteinExistence type="inferred from homology"/>
<evidence type="ECO:0000256" key="10">
    <source>
        <dbReference type="RuleBase" id="RU363066"/>
    </source>
</evidence>
<evidence type="ECO:0000313" key="12">
    <source>
        <dbReference type="Proteomes" id="UP000188324"/>
    </source>
</evidence>
<evidence type="ECO:0000256" key="1">
    <source>
        <dbReference type="ARBA" id="ARBA00004761"/>
    </source>
</evidence>
<name>A0A1Q2CHH2_9ACTN</name>
<evidence type="ECO:0000256" key="5">
    <source>
        <dbReference type="ARBA" id="ARBA00022741"/>
    </source>
</evidence>
<dbReference type="FunFam" id="3.40.50.300:FF:000522">
    <property type="entry name" value="Gluconokinase"/>
    <property type="match status" value="1"/>
</dbReference>
<organism evidence="11 12">
    <name type="scientific">Tessaracoccus flavus</name>
    <dbReference type="NCBI Taxonomy" id="1610493"/>
    <lineage>
        <taxon>Bacteria</taxon>
        <taxon>Bacillati</taxon>
        <taxon>Actinomycetota</taxon>
        <taxon>Actinomycetes</taxon>
        <taxon>Propionibacteriales</taxon>
        <taxon>Propionibacteriaceae</taxon>
        <taxon>Tessaracoccus</taxon>
    </lineage>
</organism>
<dbReference type="STRING" id="1610493.RPIT_12510"/>
<gene>
    <name evidence="11" type="ORF">RPIT_12510</name>
</gene>
<dbReference type="PANTHER" id="PTHR43442">
    <property type="entry name" value="GLUCONOKINASE-RELATED"/>
    <property type="match status" value="1"/>
</dbReference>